<evidence type="ECO:0000256" key="1">
    <source>
        <dbReference type="SAM" id="MobiDB-lite"/>
    </source>
</evidence>
<dbReference type="InterPro" id="IPR053148">
    <property type="entry name" value="PD-DEXK-like_domain"/>
</dbReference>
<proteinExistence type="predicted"/>
<evidence type="ECO:0000259" key="2">
    <source>
        <dbReference type="Pfam" id="PF17761"/>
    </source>
</evidence>
<feature type="domain" description="YhcG N-terminal" evidence="2">
    <location>
        <begin position="15"/>
        <end position="145"/>
    </location>
</feature>
<organism evidence="3">
    <name type="scientific">bioreactor metagenome</name>
    <dbReference type="NCBI Taxonomy" id="1076179"/>
    <lineage>
        <taxon>unclassified sequences</taxon>
        <taxon>metagenomes</taxon>
        <taxon>ecological metagenomes</taxon>
    </lineage>
</organism>
<feature type="compositionally biased region" description="Basic and acidic residues" evidence="1">
    <location>
        <begin position="147"/>
        <end position="158"/>
    </location>
</feature>
<name>A0A644XYP8_9ZZZZ</name>
<gene>
    <name evidence="3" type="ORF">SDC9_67820</name>
</gene>
<comment type="caution">
    <text evidence="3">The sequence shown here is derived from an EMBL/GenBank/DDBJ whole genome shotgun (WGS) entry which is preliminary data.</text>
</comment>
<dbReference type="EMBL" id="VSSQ01003577">
    <property type="protein sequence ID" value="MPM21376.1"/>
    <property type="molecule type" value="Genomic_DNA"/>
</dbReference>
<dbReference type="InterPro" id="IPR041527">
    <property type="entry name" value="YhcG_N"/>
</dbReference>
<dbReference type="Pfam" id="PF17761">
    <property type="entry name" value="DUF1016_N"/>
    <property type="match status" value="1"/>
</dbReference>
<accession>A0A644XYP8</accession>
<reference evidence="3" key="1">
    <citation type="submission" date="2019-08" db="EMBL/GenBank/DDBJ databases">
        <authorList>
            <person name="Kucharzyk K."/>
            <person name="Murdoch R.W."/>
            <person name="Higgins S."/>
            <person name="Loffler F."/>
        </authorList>
    </citation>
    <scope>NUCLEOTIDE SEQUENCE</scope>
</reference>
<protein>
    <recommendedName>
        <fullName evidence="2">YhcG N-terminal domain-containing protein</fullName>
    </recommendedName>
</protein>
<dbReference type="AlphaFoldDB" id="A0A644XYP8"/>
<dbReference type="PANTHER" id="PTHR30547">
    <property type="entry name" value="UNCHARACTERIZED PROTEIN YHCG-RELATED"/>
    <property type="match status" value="1"/>
</dbReference>
<dbReference type="PANTHER" id="PTHR30547:SF5">
    <property type="entry name" value="NUCLEASE YHCG-RELATED"/>
    <property type="match status" value="1"/>
</dbReference>
<evidence type="ECO:0000313" key="3">
    <source>
        <dbReference type="EMBL" id="MPM21376.1"/>
    </source>
</evidence>
<feature type="region of interest" description="Disordered" evidence="1">
    <location>
        <begin position="146"/>
        <end position="171"/>
    </location>
</feature>
<sequence length="287" mass="32911">MKALKNDNAAYVEQIEHAVTVCYAKSVEPTNDELMWLYSFIGQCICAQGEKAFVVHLTEILAVRFPQVKGFSPRNLRRMRDFYCTYENRPNLMHKAQALGWTQNAVILEYCANNEQREFYIDLAIDRNLSKLSLMREIETGAFEQAPRQHDDMARSTDEMSEPVSDASGNPGVDKSPIINVACGPFVTACEPPRQGDYIPYRNRTETHNFDFAGRNSGIVKDRGMIPTTKLLKVIRSFKCGRTFGTILDWLDLTLTYERFCIGAWIGSSPLGRRRYRWKTDWILQPT</sequence>